<protein>
    <recommendedName>
        <fullName evidence="1">ACT domain-containing protein</fullName>
    </recommendedName>
</protein>
<accession>A0ABY5L0T9</accession>
<dbReference type="RefSeq" id="WP_227568611.1">
    <property type="nucleotide sequence ID" value="NZ_CP101988.1"/>
</dbReference>
<organism evidence="2 3">
    <name type="scientific">Cellulomonas chengniuliangii</name>
    <dbReference type="NCBI Taxonomy" id="2968084"/>
    <lineage>
        <taxon>Bacteria</taxon>
        <taxon>Bacillati</taxon>
        <taxon>Actinomycetota</taxon>
        <taxon>Actinomycetes</taxon>
        <taxon>Micrococcales</taxon>
        <taxon>Cellulomonadaceae</taxon>
        <taxon>Cellulomonas</taxon>
    </lineage>
</organism>
<dbReference type="SUPFAM" id="SSF55021">
    <property type="entry name" value="ACT-like"/>
    <property type="match status" value="1"/>
</dbReference>
<evidence type="ECO:0000313" key="2">
    <source>
        <dbReference type="EMBL" id="UUI75311.1"/>
    </source>
</evidence>
<keyword evidence="3" id="KW-1185">Reference proteome</keyword>
<dbReference type="PROSITE" id="PS51671">
    <property type="entry name" value="ACT"/>
    <property type="match status" value="1"/>
</dbReference>
<dbReference type="InterPro" id="IPR045865">
    <property type="entry name" value="ACT-like_dom_sf"/>
</dbReference>
<feature type="domain" description="ACT" evidence="1">
    <location>
        <begin position="6"/>
        <end position="80"/>
    </location>
</feature>
<evidence type="ECO:0000313" key="3">
    <source>
        <dbReference type="Proteomes" id="UP001316189"/>
    </source>
</evidence>
<dbReference type="Pfam" id="PF01842">
    <property type="entry name" value="ACT"/>
    <property type="match status" value="1"/>
</dbReference>
<dbReference type="Proteomes" id="UP001316189">
    <property type="component" value="Chromosome"/>
</dbReference>
<evidence type="ECO:0000259" key="1">
    <source>
        <dbReference type="PROSITE" id="PS51671"/>
    </source>
</evidence>
<dbReference type="PANTHER" id="PTHR40099">
    <property type="entry name" value="ACETOLACTATE SYNTHASE, SMALL SUBUNIT"/>
    <property type="match status" value="1"/>
</dbReference>
<proteinExistence type="predicted"/>
<dbReference type="InterPro" id="IPR002912">
    <property type="entry name" value="ACT_dom"/>
</dbReference>
<sequence>MSALRDIEVLLEDRPGALAELGEVLGAAGVSLEGGGVFGHSGIAVAHFLVADADRAQAALDAAHIGPVTVSEVVLLRLDQGAPGQLGQVARLMADAGVNLRTQYSDHDNQLVLVPHPADHRRCAAAAARWCRDPGLG</sequence>
<reference evidence="2 3" key="1">
    <citation type="submission" date="2022-07" db="EMBL/GenBank/DDBJ databases">
        <title>Novel species in genus cellulomonas.</title>
        <authorList>
            <person name="Ye L."/>
        </authorList>
    </citation>
    <scope>NUCLEOTIDE SEQUENCE [LARGE SCALE GENOMIC DNA]</scope>
    <source>
        <strain evidence="3">zg-Y338</strain>
    </source>
</reference>
<name>A0ABY5L0T9_9CELL</name>
<dbReference type="PANTHER" id="PTHR40099:SF1">
    <property type="entry name" value="ACETOLACTATE SYNTHASE, SMALL SUBUNIT"/>
    <property type="match status" value="1"/>
</dbReference>
<dbReference type="EMBL" id="CP101988">
    <property type="protein sequence ID" value="UUI75311.1"/>
    <property type="molecule type" value="Genomic_DNA"/>
</dbReference>
<dbReference type="Gene3D" id="3.30.2130.10">
    <property type="entry name" value="VC0802-like"/>
    <property type="match status" value="1"/>
</dbReference>
<gene>
    <name evidence="2" type="ORF">NP064_16365</name>
</gene>